<evidence type="ECO:0000313" key="1">
    <source>
        <dbReference type="EMBL" id="GID15579.1"/>
    </source>
</evidence>
<sequence>MWARVTNRRRTVTLEVDQISRVIARVAGVTVPTRNRVLRVRSATTAARRTVEHVEPLEPRCLDCGSREVDVLHVRPSAALGTGTSAGAEIVCHDCGWIGWTDTDPTEPDRSD</sequence>
<reference evidence="1" key="1">
    <citation type="submission" date="2021-01" db="EMBL/GenBank/DDBJ databases">
        <title>Whole genome shotgun sequence of Actinocatenispora rupis NBRC 107355.</title>
        <authorList>
            <person name="Komaki H."/>
            <person name="Tamura T."/>
        </authorList>
    </citation>
    <scope>NUCLEOTIDE SEQUENCE</scope>
    <source>
        <strain evidence="1">NBRC 107355</strain>
    </source>
</reference>
<protein>
    <submittedName>
        <fullName evidence="1">Uncharacterized protein</fullName>
    </submittedName>
</protein>
<name>A0A8J3JF76_9ACTN</name>
<evidence type="ECO:0000313" key="2">
    <source>
        <dbReference type="Proteomes" id="UP000612808"/>
    </source>
</evidence>
<dbReference type="EMBL" id="BOMB01000044">
    <property type="protein sequence ID" value="GID15579.1"/>
    <property type="molecule type" value="Genomic_DNA"/>
</dbReference>
<dbReference type="Proteomes" id="UP000612808">
    <property type="component" value="Unassembled WGS sequence"/>
</dbReference>
<gene>
    <name evidence="1" type="ORF">Aru02nite_64680</name>
</gene>
<proteinExistence type="predicted"/>
<keyword evidence="2" id="KW-1185">Reference proteome</keyword>
<organism evidence="1 2">
    <name type="scientific">Actinocatenispora rupis</name>
    <dbReference type="NCBI Taxonomy" id="519421"/>
    <lineage>
        <taxon>Bacteria</taxon>
        <taxon>Bacillati</taxon>
        <taxon>Actinomycetota</taxon>
        <taxon>Actinomycetes</taxon>
        <taxon>Micromonosporales</taxon>
        <taxon>Micromonosporaceae</taxon>
        <taxon>Actinocatenispora</taxon>
    </lineage>
</organism>
<comment type="caution">
    <text evidence="1">The sequence shown here is derived from an EMBL/GenBank/DDBJ whole genome shotgun (WGS) entry which is preliminary data.</text>
</comment>
<accession>A0A8J3JF76</accession>
<dbReference type="AlphaFoldDB" id="A0A8J3JF76"/>